<dbReference type="InterPro" id="IPR036390">
    <property type="entry name" value="WH_DNA-bd_sf"/>
</dbReference>
<dbReference type="InterPro" id="IPR000835">
    <property type="entry name" value="HTH_MarR-typ"/>
</dbReference>
<evidence type="ECO:0000256" key="2">
    <source>
        <dbReference type="ARBA" id="ARBA00023125"/>
    </source>
</evidence>
<keyword evidence="6" id="KW-1185">Reference proteome</keyword>
<gene>
    <name evidence="5" type="primary">mexR</name>
    <name evidence="5" type="ORF">MBCUR_01510</name>
</gene>
<dbReference type="PROSITE" id="PS50995">
    <property type="entry name" value="HTH_MARR_2"/>
    <property type="match status" value="1"/>
</dbReference>
<dbReference type="PATRIC" id="fig|49547.3.peg.161"/>
<dbReference type="Gene3D" id="1.10.10.10">
    <property type="entry name" value="Winged helix-like DNA-binding domain superfamily/Winged helix DNA-binding domain"/>
    <property type="match status" value="1"/>
</dbReference>
<dbReference type="RefSeq" id="WP_067088966.1">
    <property type="nucleotide sequence ID" value="NZ_LWMV01000021.1"/>
</dbReference>
<evidence type="ECO:0000256" key="3">
    <source>
        <dbReference type="ARBA" id="ARBA00023163"/>
    </source>
</evidence>
<dbReference type="GO" id="GO:0003677">
    <property type="term" value="F:DNA binding"/>
    <property type="evidence" value="ECO:0007669"/>
    <property type="project" value="UniProtKB-KW"/>
</dbReference>
<accession>A0A166DUX9</accession>
<keyword evidence="1" id="KW-0805">Transcription regulation</keyword>
<name>A0A166DUX9_9EURY</name>
<dbReference type="OrthoDB" id="10712at2157"/>
<evidence type="ECO:0000313" key="5">
    <source>
        <dbReference type="EMBL" id="KZX15976.1"/>
    </source>
</evidence>
<keyword evidence="3" id="KW-0804">Transcription</keyword>
<evidence type="ECO:0000259" key="4">
    <source>
        <dbReference type="PROSITE" id="PS50995"/>
    </source>
</evidence>
<dbReference type="GO" id="GO:0003700">
    <property type="term" value="F:DNA-binding transcription factor activity"/>
    <property type="evidence" value="ECO:0007669"/>
    <property type="project" value="InterPro"/>
</dbReference>
<dbReference type="EMBL" id="LWMV01000021">
    <property type="protein sequence ID" value="KZX15976.1"/>
    <property type="molecule type" value="Genomic_DNA"/>
</dbReference>
<organism evidence="5 6">
    <name type="scientific">Methanobrevibacter curvatus</name>
    <dbReference type="NCBI Taxonomy" id="49547"/>
    <lineage>
        <taxon>Archaea</taxon>
        <taxon>Methanobacteriati</taxon>
        <taxon>Methanobacteriota</taxon>
        <taxon>Methanomada group</taxon>
        <taxon>Methanobacteria</taxon>
        <taxon>Methanobacteriales</taxon>
        <taxon>Methanobacteriaceae</taxon>
        <taxon>Methanobrevibacter</taxon>
    </lineage>
</organism>
<feature type="domain" description="HTH marR-type" evidence="4">
    <location>
        <begin position="16"/>
        <end position="148"/>
    </location>
</feature>
<dbReference type="SUPFAM" id="SSF46785">
    <property type="entry name" value="Winged helix' DNA-binding domain"/>
    <property type="match status" value="1"/>
</dbReference>
<evidence type="ECO:0000313" key="6">
    <source>
        <dbReference type="Proteomes" id="UP000077245"/>
    </source>
</evidence>
<keyword evidence="2" id="KW-0238">DNA-binding</keyword>
<evidence type="ECO:0000256" key="1">
    <source>
        <dbReference type="ARBA" id="ARBA00023015"/>
    </source>
</evidence>
<dbReference type="PANTHER" id="PTHR42756:SF1">
    <property type="entry name" value="TRANSCRIPTIONAL REPRESSOR OF EMRAB OPERON"/>
    <property type="match status" value="1"/>
</dbReference>
<dbReference type="Pfam" id="PF01047">
    <property type="entry name" value="MarR"/>
    <property type="match status" value="1"/>
</dbReference>
<sequence length="151" mass="18210">MSRKDKNINKKSIKDESEILWLFPKVNVLLRRKMQKELSQYELLWEQWSILSKIYRNEGVNQKKIAEISIKNEAAVTRTLNYLEGKNLVSREKSEKDKREYLIYLTENGRKIYEESEEVYFKILNDINNIFKKEELKNLKKSLNKLIDNLH</sequence>
<proteinExistence type="predicted"/>
<dbReference type="SMART" id="SM00347">
    <property type="entry name" value="HTH_MARR"/>
    <property type="match status" value="1"/>
</dbReference>
<dbReference type="PRINTS" id="PR00598">
    <property type="entry name" value="HTHMARR"/>
</dbReference>
<dbReference type="STRING" id="49547.MBCUR_01510"/>
<comment type="caution">
    <text evidence="5">The sequence shown here is derived from an EMBL/GenBank/DDBJ whole genome shotgun (WGS) entry which is preliminary data.</text>
</comment>
<protein>
    <submittedName>
        <fullName evidence="5">Multidrug resistance operon repressor</fullName>
    </submittedName>
</protein>
<dbReference type="Proteomes" id="UP000077245">
    <property type="component" value="Unassembled WGS sequence"/>
</dbReference>
<reference evidence="5 6" key="1">
    <citation type="submission" date="2016-04" db="EMBL/GenBank/DDBJ databases">
        <title>Genome sequence of Methanobrevibacter curvatus DSM 11111.</title>
        <authorList>
            <person name="Poehlein A."/>
            <person name="Seedorf H."/>
            <person name="Daniel R."/>
        </authorList>
    </citation>
    <scope>NUCLEOTIDE SEQUENCE [LARGE SCALE GENOMIC DNA]</scope>
    <source>
        <strain evidence="5 6">DSM 11111</strain>
    </source>
</reference>
<dbReference type="AlphaFoldDB" id="A0A166DUX9"/>
<dbReference type="PANTHER" id="PTHR42756">
    <property type="entry name" value="TRANSCRIPTIONAL REGULATOR, MARR"/>
    <property type="match status" value="1"/>
</dbReference>
<dbReference type="InterPro" id="IPR036388">
    <property type="entry name" value="WH-like_DNA-bd_sf"/>
</dbReference>